<dbReference type="PANTHER" id="PTHR35928">
    <property type="entry name" value="RIBOSOMAL PROTEIN S3, MITOCHONDRIAL"/>
    <property type="match status" value="1"/>
</dbReference>
<dbReference type="EMBL" id="MT023236">
    <property type="protein sequence ID" value="QKS75233.1"/>
    <property type="molecule type" value="Genomic_DNA"/>
</dbReference>
<comment type="subcellular location">
    <subcellularLocation>
        <location evidence="1">Mitochondrion</location>
    </subcellularLocation>
</comment>
<organism evidence="11">
    <name type="scientific">Tofieldia coccinea</name>
    <dbReference type="NCBI Taxonomy" id="284478"/>
    <lineage>
        <taxon>Eukaryota</taxon>
        <taxon>Viridiplantae</taxon>
        <taxon>Streptophyta</taxon>
        <taxon>Embryophyta</taxon>
        <taxon>Tracheophyta</taxon>
        <taxon>Spermatophyta</taxon>
        <taxon>Magnoliopsida</taxon>
        <taxon>Liliopsida</taxon>
        <taxon>Tofieldiaceae</taxon>
        <taxon>Tofieldia</taxon>
    </lineage>
</organism>
<evidence type="ECO:0000256" key="3">
    <source>
        <dbReference type="ARBA" id="ARBA00022980"/>
    </source>
</evidence>
<evidence type="ECO:0000313" key="11">
    <source>
        <dbReference type="EMBL" id="QKS75233.1"/>
    </source>
</evidence>
<evidence type="ECO:0000256" key="9">
    <source>
        <dbReference type="SAM" id="MobiDB-lite"/>
    </source>
</evidence>
<dbReference type="Pfam" id="PF00189">
    <property type="entry name" value="Ribosomal_S3_C"/>
    <property type="match status" value="1"/>
</dbReference>
<accession>A0A7G3UXR4</accession>
<dbReference type="InterPro" id="IPR044954">
    <property type="entry name" value="Ribosomal_uS3m_plant"/>
</dbReference>
<geneLocation type="mitochondrion" evidence="11"/>
<feature type="region of interest" description="Disordered" evidence="9">
    <location>
        <begin position="109"/>
        <end position="129"/>
    </location>
</feature>
<dbReference type="GO" id="GO:0006412">
    <property type="term" value="P:translation"/>
    <property type="evidence" value="ECO:0007669"/>
    <property type="project" value="InterPro"/>
</dbReference>
<dbReference type="GO" id="GO:0003735">
    <property type="term" value="F:structural constituent of ribosome"/>
    <property type="evidence" value="ECO:0007669"/>
    <property type="project" value="InterPro"/>
</dbReference>
<dbReference type="Gene3D" id="3.30.1140.32">
    <property type="entry name" value="Ribosomal protein S3, C-terminal domain"/>
    <property type="match status" value="1"/>
</dbReference>
<feature type="compositionally biased region" description="Basic and acidic residues" evidence="9">
    <location>
        <begin position="120"/>
        <end position="129"/>
    </location>
</feature>
<name>A0A7G3UXR4_9LILI</name>
<gene>
    <name evidence="11" type="primary">rps3</name>
</gene>
<dbReference type="InterPro" id="IPR001351">
    <property type="entry name" value="Ribosomal_uS3_C"/>
</dbReference>
<evidence type="ECO:0000256" key="1">
    <source>
        <dbReference type="ARBA" id="ARBA00004173"/>
    </source>
</evidence>
<protein>
    <recommendedName>
        <fullName evidence="6">Small ribosomal subunit protein uS3m</fullName>
    </recommendedName>
    <alternativeName>
        <fullName evidence="7">Ribosomal protein S3, mitochondrial</fullName>
    </alternativeName>
</protein>
<keyword evidence="3 8" id="KW-0689">Ribosomal protein</keyword>
<dbReference type="InterPro" id="IPR009019">
    <property type="entry name" value="KH_sf_prok-type"/>
</dbReference>
<sequence>MARKGNPISVRLDLNRSSDPSRFSEYYYGKSVYQDVNLRSYFGSIRPPTISSFGFRLGRCIILHFPKRTFIHFFLPRRPLRLKRRDKSRPGKEKGRWWAFGKVGPIGCLHSSDGTEEERNEVRGRGAGKRVESIRLDDREKQNEIRIWPKKMQRYGYHDRSPSRKKNLSKSLRVSGAFKHPKYAGVVNDIAFLIENDDSFRKTKLFKFFLPKKSRSDGPTSHLLKRTLPAVRPSLNYSVMQYLLNTKNKMHFDPVVVLNHFVAPGVAEPSTMGGAKGGSDDKRIRSRIGFFVESSTSEKKCLAQAKKRLIHLIRLANDLRFAGTTKTTISLFPFFGATFFFPRDGVGVYNNLFFEDAREQLLGQLSQKCWNLMGKDKVMELIEKFIDLGGIGEFIKGIEMMIEIILRNRRIPYGYNSYLNEVKKMRSFLSNRTNTNTLIESVKIKSVYQSASPIAQDISFQPRNKRISFRSIFSKIVKDIPLIMPKGVEGIRICCSGRSEGAEIARTECGKYGKTSRNVFNQKIDYAPAEVSTRYGISGVKVRISYSQKKKGRAISETY</sequence>
<evidence type="ECO:0000256" key="6">
    <source>
        <dbReference type="ARBA" id="ARBA00035157"/>
    </source>
</evidence>
<dbReference type="GO" id="GO:0005840">
    <property type="term" value="C:ribosome"/>
    <property type="evidence" value="ECO:0007669"/>
    <property type="project" value="UniProtKB-KW"/>
</dbReference>
<evidence type="ECO:0000256" key="7">
    <source>
        <dbReference type="ARBA" id="ARBA00035414"/>
    </source>
</evidence>
<proteinExistence type="inferred from homology"/>
<evidence type="ECO:0000256" key="2">
    <source>
        <dbReference type="ARBA" id="ARBA00010761"/>
    </source>
</evidence>
<dbReference type="PANTHER" id="PTHR35928:SF2">
    <property type="entry name" value="SMALL RIBOSOMAL SUBUNIT PROTEIN US3M"/>
    <property type="match status" value="1"/>
</dbReference>
<evidence type="ECO:0000259" key="10">
    <source>
        <dbReference type="Pfam" id="PF00189"/>
    </source>
</evidence>
<dbReference type="FunFam" id="3.30.1140.32:FF:000008">
    <property type="entry name" value="Ribosomal protein S3"/>
    <property type="match status" value="1"/>
</dbReference>
<dbReference type="SUPFAM" id="SSF54821">
    <property type="entry name" value="Ribosomal protein S3 C-terminal domain"/>
    <property type="match status" value="1"/>
</dbReference>
<dbReference type="InterPro" id="IPR018280">
    <property type="entry name" value="Ribosomal_uS3_CS"/>
</dbReference>
<dbReference type="InterPro" id="IPR036419">
    <property type="entry name" value="Ribosomal_S3_C_sf"/>
</dbReference>
<reference evidence="11" key="1">
    <citation type="journal article" date="2020" name="Cladistics">
        <title>A bi-organellar phylogenomic study of Pandanales: inference of higher-order relationships and unusual rate-variation patterns.</title>
        <authorList>
            <person name="Soto Gomez M."/>
            <person name="Lin Q."/>
            <person name="da Silva Leal E."/>
            <person name="Gallaher T."/>
            <person name="Scherberich D."/>
            <person name="Mennes C.B."/>
            <person name="Smith S.Y."/>
            <person name="Graham S.W."/>
        </authorList>
    </citation>
    <scope>NUCLEOTIDE SEQUENCE</scope>
</reference>
<comment type="similarity">
    <text evidence="2 8">Belongs to the universal ribosomal protein uS3 family.</text>
</comment>
<evidence type="ECO:0000256" key="5">
    <source>
        <dbReference type="ARBA" id="ARBA00023274"/>
    </source>
</evidence>
<keyword evidence="5 8" id="KW-0687">Ribonucleoprotein</keyword>
<dbReference type="PROSITE" id="PS00548">
    <property type="entry name" value="RIBOSOMAL_S3"/>
    <property type="match status" value="1"/>
</dbReference>
<evidence type="ECO:0000256" key="8">
    <source>
        <dbReference type="RuleBase" id="RU003624"/>
    </source>
</evidence>
<dbReference type="AlphaFoldDB" id="A0A7G3UXR4"/>
<dbReference type="SUPFAM" id="SSF54814">
    <property type="entry name" value="Prokaryotic type KH domain (KH-domain type II)"/>
    <property type="match status" value="1"/>
</dbReference>
<dbReference type="GO" id="GO:0003723">
    <property type="term" value="F:RNA binding"/>
    <property type="evidence" value="ECO:0007669"/>
    <property type="project" value="InterPro"/>
</dbReference>
<keyword evidence="4 11" id="KW-0496">Mitochondrion</keyword>
<dbReference type="GO" id="GO:0005739">
    <property type="term" value="C:mitochondrion"/>
    <property type="evidence" value="ECO:0007669"/>
    <property type="project" value="UniProtKB-SubCell"/>
</dbReference>
<evidence type="ECO:0000256" key="4">
    <source>
        <dbReference type="ARBA" id="ARBA00023128"/>
    </source>
</evidence>
<dbReference type="GO" id="GO:1990904">
    <property type="term" value="C:ribonucleoprotein complex"/>
    <property type="evidence" value="ECO:0007669"/>
    <property type="project" value="UniProtKB-KW"/>
</dbReference>
<feature type="domain" description="Small ribosomal subunit protein uS3 C-terminal" evidence="10">
    <location>
        <begin position="465"/>
        <end position="544"/>
    </location>
</feature>